<comment type="caution">
    <text evidence="3">The sequence shown here is derived from an EMBL/GenBank/DDBJ whole genome shotgun (WGS) entry which is preliminary data.</text>
</comment>
<reference evidence="3" key="1">
    <citation type="journal article" date="2014" name="Front. Microbiol.">
        <title>High frequency of phylogenetically diverse reductive dehalogenase-homologous genes in deep subseafloor sedimentary metagenomes.</title>
        <authorList>
            <person name="Kawai M."/>
            <person name="Futagami T."/>
            <person name="Toyoda A."/>
            <person name="Takaki Y."/>
            <person name="Nishi S."/>
            <person name="Hori S."/>
            <person name="Arai W."/>
            <person name="Tsubouchi T."/>
            <person name="Morono Y."/>
            <person name="Uchiyama I."/>
            <person name="Ito T."/>
            <person name="Fujiyama A."/>
            <person name="Inagaki F."/>
            <person name="Takami H."/>
        </authorList>
    </citation>
    <scope>NUCLEOTIDE SEQUENCE</scope>
    <source>
        <strain evidence="3">Expedition CK06-06</strain>
    </source>
</reference>
<evidence type="ECO:0000259" key="2">
    <source>
        <dbReference type="Pfam" id="PF07282"/>
    </source>
</evidence>
<name>X1GSB5_9ZZZZ</name>
<dbReference type="InterPro" id="IPR010095">
    <property type="entry name" value="Cas12f1-like_TNB"/>
</dbReference>
<evidence type="ECO:0000313" key="3">
    <source>
        <dbReference type="EMBL" id="GAH47765.1"/>
    </source>
</evidence>
<gene>
    <name evidence="3" type="ORF">S03H2_39147</name>
</gene>
<evidence type="ECO:0000256" key="1">
    <source>
        <dbReference type="ARBA" id="ARBA00023125"/>
    </source>
</evidence>
<dbReference type="AlphaFoldDB" id="X1GSB5"/>
<protein>
    <recommendedName>
        <fullName evidence="2">Cas12f1-like TNB domain-containing protein</fullName>
    </recommendedName>
</protein>
<accession>X1GSB5</accession>
<dbReference type="GO" id="GO:0003677">
    <property type="term" value="F:DNA binding"/>
    <property type="evidence" value="ECO:0007669"/>
    <property type="project" value="UniProtKB-KW"/>
</dbReference>
<dbReference type="EMBL" id="BARU01024180">
    <property type="protein sequence ID" value="GAH47765.1"/>
    <property type="molecule type" value="Genomic_DNA"/>
</dbReference>
<feature type="domain" description="Cas12f1-like TNB" evidence="2">
    <location>
        <begin position="94"/>
        <end position="157"/>
    </location>
</feature>
<proteinExistence type="predicted"/>
<keyword evidence="1" id="KW-0238">DNA-binding</keyword>
<sequence length="168" mass="19585">MSEKKVNKLDFRLDDIPKDQCKLFEIEGQKVAVCWDRLNHINIQIVNHLSNYVIKIARFWKVSAIKVEDLRWATHSKKRDAGKFMAFWQTHWFYSQVQNAVKLQCDLNSIRFQKVPAKYTSQTCSSCQKLGSRTGKQFSCPHCGLKLDSDLNASRNIVKYQTIKIKSN</sequence>
<dbReference type="Pfam" id="PF07282">
    <property type="entry name" value="Cas12f1-like_TNB"/>
    <property type="match status" value="1"/>
</dbReference>
<organism evidence="3">
    <name type="scientific">marine sediment metagenome</name>
    <dbReference type="NCBI Taxonomy" id="412755"/>
    <lineage>
        <taxon>unclassified sequences</taxon>
        <taxon>metagenomes</taxon>
        <taxon>ecological metagenomes</taxon>
    </lineage>
</organism>